<name>A0A8H6XCY9_9AGAR</name>
<dbReference type="PANTHER" id="PTHR47563:SF1">
    <property type="entry name" value="PROTEIN FMP25, MITOCHONDRIAL"/>
    <property type="match status" value="1"/>
</dbReference>
<dbReference type="SUPFAM" id="SSF50985">
    <property type="entry name" value="RCC1/BLIP-II"/>
    <property type="match status" value="1"/>
</dbReference>
<feature type="compositionally biased region" description="Polar residues" evidence="2">
    <location>
        <begin position="68"/>
        <end position="81"/>
    </location>
</feature>
<feature type="region of interest" description="Disordered" evidence="2">
    <location>
        <begin position="679"/>
        <end position="758"/>
    </location>
</feature>
<dbReference type="Proteomes" id="UP000620124">
    <property type="component" value="Unassembled WGS sequence"/>
</dbReference>
<dbReference type="OrthoDB" id="10256179at2759"/>
<dbReference type="InterPro" id="IPR053245">
    <property type="entry name" value="MitoProcess-Associated"/>
</dbReference>
<dbReference type="InterPro" id="IPR000408">
    <property type="entry name" value="Reg_chr_condens"/>
</dbReference>
<feature type="region of interest" description="Disordered" evidence="2">
    <location>
        <begin position="62"/>
        <end position="81"/>
    </location>
</feature>
<protein>
    <submittedName>
        <fullName evidence="3">Mitochondrial protein fmp25</fullName>
    </submittedName>
</protein>
<gene>
    <name evidence="3" type="ORF">MVEN_02070300</name>
</gene>
<dbReference type="AlphaFoldDB" id="A0A8H6XCY9"/>
<dbReference type="GO" id="GO:0034551">
    <property type="term" value="P:mitochondrial respiratory chain complex III assembly"/>
    <property type="evidence" value="ECO:0007669"/>
    <property type="project" value="TreeGrafter"/>
</dbReference>
<evidence type="ECO:0000256" key="2">
    <source>
        <dbReference type="SAM" id="MobiDB-lite"/>
    </source>
</evidence>
<organism evidence="3 4">
    <name type="scientific">Mycena venus</name>
    <dbReference type="NCBI Taxonomy" id="2733690"/>
    <lineage>
        <taxon>Eukaryota</taxon>
        <taxon>Fungi</taxon>
        <taxon>Dikarya</taxon>
        <taxon>Basidiomycota</taxon>
        <taxon>Agaricomycotina</taxon>
        <taxon>Agaricomycetes</taxon>
        <taxon>Agaricomycetidae</taxon>
        <taxon>Agaricales</taxon>
        <taxon>Marasmiineae</taxon>
        <taxon>Mycenaceae</taxon>
        <taxon>Mycena</taxon>
    </lineage>
</organism>
<keyword evidence="4" id="KW-1185">Reference proteome</keyword>
<dbReference type="EMBL" id="JACAZI010000021">
    <property type="protein sequence ID" value="KAF7338444.1"/>
    <property type="molecule type" value="Genomic_DNA"/>
</dbReference>
<feature type="compositionally biased region" description="Low complexity" evidence="2">
    <location>
        <begin position="740"/>
        <end position="752"/>
    </location>
</feature>
<dbReference type="PROSITE" id="PS50012">
    <property type="entry name" value="RCC1_3"/>
    <property type="match status" value="1"/>
</dbReference>
<feature type="region of interest" description="Disordered" evidence="2">
    <location>
        <begin position="498"/>
        <end position="521"/>
    </location>
</feature>
<proteinExistence type="predicted"/>
<evidence type="ECO:0000256" key="1">
    <source>
        <dbReference type="PROSITE-ProRule" id="PRU00235"/>
    </source>
</evidence>
<dbReference type="PANTHER" id="PTHR47563">
    <property type="entry name" value="PROTEIN FMP25, MITOCHONDRIAL"/>
    <property type="match status" value="1"/>
</dbReference>
<dbReference type="Gene3D" id="2.130.10.30">
    <property type="entry name" value="Regulator of chromosome condensation 1/beta-lactamase-inhibitor protein II"/>
    <property type="match status" value="1"/>
</dbReference>
<evidence type="ECO:0000313" key="4">
    <source>
        <dbReference type="Proteomes" id="UP000620124"/>
    </source>
</evidence>
<feature type="repeat" description="RCC1" evidence="1">
    <location>
        <begin position="352"/>
        <end position="412"/>
    </location>
</feature>
<dbReference type="Pfam" id="PF00415">
    <property type="entry name" value="RCC1"/>
    <property type="match status" value="1"/>
</dbReference>
<accession>A0A8H6XCY9</accession>
<feature type="compositionally biased region" description="Polar residues" evidence="2">
    <location>
        <begin position="714"/>
        <end position="729"/>
    </location>
</feature>
<comment type="caution">
    <text evidence="3">The sequence shown here is derived from an EMBL/GenBank/DDBJ whole genome shotgun (WGS) entry which is preliminary data.</text>
</comment>
<evidence type="ECO:0000313" key="3">
    <source>
        <dbReference type="EMBL" id="KAF7338444.1"/>
    </source>
</evidence>
<reference evidence="3" key="1">
    <citation type="submission" date="2020-05" db="EMBL/GenBank/DDBJ databases">
        <title>Mycena genomes resolve the evolution of fungal bioluminescence.</title>
        <authorList>
            <person name="Tsai I.J."/>
        </authorList>
    </citation>
    <scope>NUCLEOTIDE SEQUENCE</scope>
    <source>
        <strain evidence="3">CCC161011</strain>
    </source>
</reference>
<dbReference type="GO" id="GO:0005743">
    <property type="term" value="C:mitochondrial inner membrane"/>
    <property type="evidence" value="ECO:0007669"/>
    <property type="project" value="TreeGrafter"/>
</dbReference>
<sequence>MFKTAAGSVRRLHRAAGGGTYKKSIPKTRAGLLASSAVLASVLWYNSSRRTVHNDAPISFSPEEEKTQINPQWSSGSGAKNLNNSETLNTLVWGSNRAGILDPLLPASYTLKRVFAPTWLNDVALRDLALHERHAACVDARGDVYQWGEGYNTSRTPDADGRPTRTLKGKNIVKLQLTSTRVFALSKSGRVYILDANASNQALAQPLPAWWNFWATRQSVDFAELTPNTAFGWGEKFTSISAGQDHLLALTASGRTYACPVTKNANLCGQLGFNVPALASPYNIPKSIASSSFTTAVVTARQPPAPEVEKRDLGNENIRFCTTLYEIPVLKGIQFAQVATGARSSFARTPSGRVLAWGANEHGQLGLGAKDPSEPITIPTEVVLWPSRAQQANTRCLDVSAGGDLTGFTIERTPAGEARTLELLMAGDGQWGGLGNNSYSNAQVSPVRVKALSGLTEYSDATQRLQCLPLRAISISATGHVLATLDPSSGRRDLHAWGRNQDFELGPNGKKPGTSSPMPVDAGDGSGRVLLQMKKAREVRDLQGRVLDSDFIKKIAAMATSIFPVPNSPTMSSASSFDVLSLRSRSSTTSSAVFIDDSDDEIVWGQSDDSLLDSGPASDDDFVVLSRPRSPRASVSVAPPPAPTDNLASDLARLSVNEVSSIIRKKKKAAIAAVKVQDSGVAAPKRGSGKSKPNAGPVSQPRSPSACATPVSERPSSVATLRKGSTSPSGKARRRRTKKSGSQSPTSTPGSPLFGSVGLGARSIVDDISERASECGGDEEIVPGMYDAAASYINSCISDPSSVCRLTLLQALIIELGLASSSLPASLTQAKAVLKSRVFVNVGEYLDARQRGPAAVQGVIHSSKSSLIRDLRAKRNHVPLQRVKESGLGILLVRSYYH</sequence>
<dbReference type="InterPro" id="IPR009091">
    <property type="entry name" value="RCC1/BLIP-II"/>
</dbReference>